<evidence type="ECO:0000313" key="2">
    <source>
        <dbReference type="Proteomes" id="UP000019487"/>
    </source>
</evidence>
<dbReference type="OrthoDB" id="3450874at2759"/>
<keyword evidence="2" id="KW-1185">Reference proteome</keyword>
<protein>
    <submittedName>
        <fullName evidence="1">Uncharacterized protein</fullName>
    </submittedName>
</protein>
<accession>W9C9R8</accession>
<sequence>MKQIFVFEGCTFLADYNPNENPRDNPNDHENPDDQDKLITITMRCFGARFKIIYEPHNLAISPYLLAQHNKSLSAIRHGWEFGTDEYIHEIHRLKKPFEELMSSLAPSPIPSVNHLSDYLYIPHLILEATAAAENSTEIHPHFKGQLPQTLAPPHAIGISCIADHLRTVKHTTSSEVRLLPTSTSCTPDRHPHLRGPTKVIDADGTICYFKPYSKLIFSPRVDSDKPWIYNQMNTAFETKKLRADIRICRLHSVVIDSIPHDCLSHEENTNTKWNEESAAKNDPAYQKKAGASEKAMLGILLTYITHKDTLASIASTCTTTTTTTPSSLLHRSNFDSETRRLWLGEAEEGSFVPRWPRWPVWVDYEMRDTKEGDLQGVERIKERLMQSSSAGLCFGDFWVV</sequence>
<reference evidence="1 2" key="1">
    <citation type="journal article" date="2014" name="Genome Announc.">
        <title>Draft genome sequence of Sclerotinia borealis, a psychrophilic plant pathogenic fungus.</title>
        <authorList>
            <person name="Mardanov A.V."/>
            <person name="Beletsky A.V."/>
            <person name="Kadnikov V.V."/>
            <person name="Ignatov A.N."/>
            <person name="Ravin N.V."/>
        </authorList>
    </citation>
    <scope>NUCLEOTIDE SEQUENCE [LARGE SCALE GENOMIC DNA]</scope>
    <source>
        <strain evidence="2">F-4157</strain>
    </source>
</reference>
<dbReference type="HOGENOM" id="CLU_687284_0_0_1"/>
<name>W9C9R8_SCLBF</name>
<evidence type="ECO:0000313" key="1">
    <source>
        <dbReference type="EMBL" id="ESZ92543.1"/>
    </source>
</evidence>
<dbReference type="AlphaFoldDB" id="W9C9R8"/>
<comment type="caution">
    <text evidence="1">The sequence shown here is derived from an EMBL/GenBank/DDBJ whole genome shotgun (WGS) entry which is preliminary data.</text>
</comment>
<dbReference type="Proteomes" id="UP000019487">
    <property type="component" value="Unassembled WGS sequence"/>
</dbReference>
<gene>
    <name evidence="1" type="ORF">SBOR_7069</name>
</gene>
<dbReference type="STRING" id="1432307.W9C9R8"/>
<organism evidence="1 2">
    <name type="scientific">Sclerotinia borealis (strain F-4128)</name>
    <dbReference type="NCBI Taxonomy" id="1432307"/>
    <lineage>
        <taxon>Eukaryota</taxon>
        <taxon>Fungi</taxon>
        <taxon>Dikarya</taxon>
        <taxon>Ascomycota</taxon>
        <taxon>Pezizomycotina</taxon>
        <taxon>Leotiomycetes</taxon>
        <taxon>Helotiales</taxon>
        <taxon>Sclerotiniaceae</taxon>
        <taxon>Sclerotinia</taxon>
    </lineage>
</organism>
<dbReference type="EMBL" id="AYSA01000379">
    <property type="protein sequence ID" value="ESZ92543.1"/>
    <property type="molecule type" value="Genomic_DNA"/>
</dbReference>
<proteinExistence type="predicted"/>